<dbReference type="GO" id="GO:0045454">
    <property type="term" value="P:cell redox homeostasis"/>
    <property type="evidence" value="ECO:0007669"/>
    <property type="project" value="InterPro"/>
</dbReference>
<dbReference type="GO" id="GO:0006749">
    <property type="term" value="P:glutathione metabolic process"/>
    <property type="evidence" value="ECO:0007669"/>
    <property type="project" value="TreeGrafter"/>
</dbReference>
<evidence type="ECO:0000256" key="2">
    <source>
        <dbReference type="ARBA" id="ARBA00007532"/>
    </source>
</evidence>
<keyword evidence="4" id="KW-0274">FAD</keyword>
<dbReference type="GO" id="GO:0005829">
    <property type="term" value="C:cytosol"/>
    <property type="evidence" value="ECO:0007669"/>
    <property type="project" value="TreeGrafter"/>
</dbReference>
<comment type="similarity">
    <text evidence="2">Belongs to the class-I pyridine nucleotide-disulfide oxidoreductase family.</text>
</comment>
<dbReference type="GO" id="GO:0004362">
    <property type="term" value="F:glutathione-disulfide reductase (NADPH) activity"/>
    <property type="evidence" value="ECO:0007669"/>
    <property type="project" value="TreeGrafter"/>
</dbReference>
<proteinExistence type="inferred from homology"/>
<gene>
    <name evidence="10" type="ORF">METZ01_LOCUS67424</name>
</gene>
<dbReference type="PANTHER" id="PTHR42737">
    <property type="entry name" value="GLUTATHIONE REDUCTASE"/>
    <property type="match status" value="1"/>
</dbReference>
<dbReference type="PIRSF" id="PIRSF000350">
    <property type="entry name" value="Mercury_reductase_MerA"/>
    <property type="match status" value="1"/>
</dbReference>
<protein>
    <recommendedName>
        <fullName evidence="11">Glutathione-disulfide reductase</fullName>
    </recommendedName>
</protein>
<evidence type="ECO:0000256" key="1">
    <source>
        <dbReference type="ARBA" id="ARBA00001974"/>
    </source>
</evidence>
<evidence type="ECO:0000259" key="8">
    <source>
        <dbReference type="Pfam" id="PF02852"/>
    </source>
</evidence>
<dbReference type="GO" id="GO:0050660">
    <property type="term" value="F:flavin adenine dinucleotide binding"/>
    <property type="evidence" value="ECO:0007669"/>
    <property type="project" value="InterPro"/>
</dbReference>
<dbReference type="AlphaFoldDB" id="A0A381TEP9"/>
<dbReference type="InterPro" id="IPR012999">
    <property type="entry name" value="Pyr_OxRdtase_I_AS"/>
</dbReference>
<evidence type="ECO:0000256" key="5">
    <source>
        <dbReference type="ARBA" id="ARBA00023002"/>
    </source>
</evidence>
<organism evidence="10">
    <name type="scientific">marine metagenome</name>
    <dbReference type="NCBI Taxonomy" id="408172"/>
    <lineage>
        <taxon>unclassified sequences</taxon>
        <taxon>metagenomes</taxon>
        <taxon>ecological metagenomes</taxon>
    </lineage>
</organism>
<accession>A0A381TEP9</accession>
<dbReference type="InterPro" id="IPR023753">
    <property type="entry name" value="FAD/NAD-binding_dom"/>
</dbReference>
<keyword evidence="6" id="KW-1015">Disulfide bond</keyword>
<dbReference type="Gene3D" id="3.50.50.60">
    <property type="entry name" value="FAD/NAD(P)-binding domain"/>
    <property type="match status" value="2"/>
</dbReference>
<evidence type="ECO:0000256" key="4">
    <source>
        <dbReference type="ARBA" id="ARBA00022827"/>
    </source>
</evidence>
<dbReference type="Pfam" id="PF07992">
    <property type="entry name" value="Pyr_redox_2"/>
    <property type="match status" value="1"/>
</dbReference>
<dbReference type="InterPro" id="IPR004099">
    <property type="entry name" value="Pyr_nucl-diS_OxRdtase_dimer"/>
</dbReference>
<keyword evidence="3" id="KW-0285">Flavoprotein</keyword>
<dbReference type="Gene3D" id="3.30.390.30">
    <property type="match status" value="1"/>
</dbReference>
<evidence type="ECO:0000313" key="10">
    <source>
        <dbReference type="EMBL" id="SVA14570.1"/>
    </source>
</evidence>
<name>A0A381TEP9_9ZZZZ</name>
<feature type="domain" description="Pyridine nucleotide-disulphide oxidoreductase dimerisation" evidence="8">
    <location>
        <begin position="341"/>
        <end position="450"/>
    </location>
</feature>
<dbReference type="SUPFAM" id="SSF55424">
    <property type="entry name" value="FAD/NAD-linked reductases, dimerisation (C-terminal) domain"/>
    <property type="match status" value="1"/>
</dbReference>
<dbReference type="InterPro" id="IPR001100">
    <property type="entry name" value="Pyr_nuc-diS_OxRdtase"/>
</dbReference>
<dbReference type="FunFam" id="3.50.50.60:FF:000235">
    <property type="entry name" value="Glutathione reductase"/>
    <property type="match status" value="1"/>
</dbReference>
<dbReference type="NCBIfam" id="NF004776">
    <property type="entry name" value="PRK06116.1"/>
    <property type="match status" value="1"/>
</dbReference>
<dbReference type="GO" id="GO:0034599">
    <property type="term" value="P:cellular response to oxidative stress"/>
    <property type="evidence" value="ECO:0007669"/>
    <property type="project" value="TreeGrafter"/>
</dbReference>
<evidence type="ECO:0000259" key="9">
    <source>
        <dbReference type="Pfam" id="PF07992"/>
    </source>
</evidence>
<dbReference type="EMBL" id="UINC01004472">
    <property type="protein sequence ID" value="SVA14570.1"/>
    <property type="molecule type" value="Genomic_DNA"/>
</dbReference>
<dbReference type="SUPFAM" id="SSF51905">
    <property type="entry name" value="FAD/NAD(P)-binding domain"/>
    <property type="match status" value="1"/>
</dbReference>
<comment type="cofactor">
    <cofactor evidence="1">
        <name>FAD</name>
        <dbReference type="ChEBI" id="CHEBI:57692"/>
    </cofactor>
</comment>
<dbReference type="InterPro" id="IPR036188">
    <property type="entry name" value="FAD/NAD-bd_sf"/>
</dbReference>
<dbReference type="InterPro" id="IPR016156">
    <property type="entry name" value="FAD/NAD-linked_Rdtase_dimer_sf"/>
</dbReference>
<dbReference type="PRINTS" id="PR00411">
    <property type="entry name" value="PNDRDTASEI"/>
</dbReference>
<dbReference type="Pfam" id="PF02852">
    <property type="entry name" value="Pyr_redox_dim"/>
    <property type="match status" value="1"/>
</dbReference>
<dbReference type="PROSITE" id="PS00076">
    <property type="entry name" value="PYRIDINE_REDOX_1"/>
    <property type="match status" value="1"/>
</dbReference>
<feature type="domain" description="FAD/NAD(P)-binding" evidence="9">
    <location>
        <begin position="9"/>
        <end position="320"/>
    </location>
</feature>
<evidence type="ECO:0000256" key="6">
    <source>
        <dbReference type="ARBA" id="ARBA00023157"/>
    </source>
</evidence>
<dbReference type="InterPro" id="IPR046952">
    <property type="entry name" value="GSHR/TRXR-like"/>
</dbReference>
<dbReference type="PANTHER" id="PTHR42737:SF2">
    <property type="entry name" value="GLUTATHIONE REDUCTASE"/>
    <property type="match status" value="1"/>
</dbReference>
<sequence length="451" mass="49398">MKTESKKEYDLIVIGAGSGGLAAAQRAAEHKQRVAIVEMDQLGGTCVNRGCIPKKIYWYAAEFAYDMRYSSTLGFEAGDFKHNWHILQRASKEYIEKLNETYRNNLTQKNIDIIYGKAHFENPKKIKVGKEELEAGQIIIACGAAPIVPDIPGAEFGITSDGFFELTNRPKKTIIVGSGYIAVELAGILNALGSDVKLLARKNSILRKFDQSIQSTVIDYLVESGVEVSLNTNVLAINKDNSQLLVETDKEDYSSVDTLLWAVGRKPSISDLGLERTKITRDKNNFIQVNRYQTTKDPGVHAIGDIVGNHELTPVAIAAGRALSDRLFGGKENERLEYENIPTVIFAHPPVGTVGMSEEEARAAHGNKVKTYEANFVSLRHSLTGISSKAMVKLVCLGTEEIIIGCHIVGQGADELLQGFAVAIKMGAQKKDLDNTVAIHPTLAEELVTLR</sequence>
<dbReference type="GO" id="GO:0005739">
    <property type="term" value="C:mitochondrion"/>
    <property type="evidence" value="ECO:0007669"/>
    <property type="project" value="TreeGrafter"/>
</dbReference>
<reference evidence="10" key="1">
    <citation type="submission" date="2018-05" db="EMBL/GenBank/DDBJ databases">
        <authorList>
            <person name="Lanie J.A."/>
            <person name="Ng W.-L."/>
            <person name="Kazmierczak K.M."/>
            <person name="Andrzejewski T.M."/>
            <person name="Davidsen T.M."/>
            <person name="Wayne K.J."/>
            <person name="Tettelin H."/>
            <person name="Glass J.I."/>
            <person name="Rusch D."/>
            <person name="Podicherti R."/>
            <person name="Tsui H.-C.T."/>
            <person name="Winkler M.E."/>
        </authorList>
    </citation>
    <scope>NUCLEOTIDE SEQUENCE</scope>
</reference>
<evidence type="ECO:0000256" key="7">
    <source>
        <dbReference type="ARBA" id="ARBA00023284"/>
    </source>
</evidence>
<keyword evidence="5" id="KW-0560">Oxidoreductase</keyword>
<evidence type="ECO:0008006" key="11">
    <source>
        <dbReference type="Google" id="ProtNLM"/>
    </source>
</evidence>
<keyword evidence="7" id="KW-0676">Redox-active center</keyword>
<evidence type="ECO:0000256" key="3">
    <source>
        <dbReference type="ARBA" id="ARBA00022630"/>
    </source>
</evidence>
<dbReference type="PRINTS" id="PR00368">
    <property type="entry name" value="FADPNR"/>
</dbReference>